<dbReference type="InterPro" id="IPR036259">
    <property type="entry name" value="MFS_trans_sf"/>
</dbReference>
<organism evidence="3 4">
    <name type="scientific">Halorhabdus utahensis (strain DSM 12940 / JCM 11049 / AX-2)</name>
    <dbReference type="NCBI Taxonomy" id="519442"/>
    <lineage>
        <taxon>Archaea</taxon>
        <taxon>Methanobacteriati</taxon>
        <taxon>Methanobacteriota</taxon>
        <taxon>Stenosarchaea group</taxon>
        <taxon>Halobacteria</taxon>
        <taxon>Halobacteriales</taxon>
        <taxon>Haloarculaceae</taxon>
        <taxon>Halorhabdus</taxon>
    </lineage>
</organism>
<dbReference type="eggNOG" id="arCOG02827">
    <property type="taxonomic scope" value="Archaea"/>
</dbReference>
<dbReference type="KEGG" id="hut:Huta_1649"/>
<dbReference type="OrthoDB" id="235883at2157"/>
<dbReference type="RefSeq" id="WP_015789396.1">
    <property type="nucleotide sequence ID" value="NC_013158.1"/>
</dbReference>
<keyword evidence="1" id="KW-1133">Transmembrane helix</keyword>
<keyword evidence="1" id="KW-0472">Membrane</keyword>
<feature type="transmembrane region" description="Helical" evidence="1">
    <location>
        <begin position="62"/>
        <end position="81"/>
    </location>
</feature>
<accession>C7NQ79</accession>
<dbReference type="EMBL" id="CP001687">
    <property type="protein sequence ID" value="ACV11823.1"/>
    <property type="molecule type" value="Genomic_DNA"/>
</dbReference>
<evidence type="ECO:0000256" key="1">
    <source>
        <dbReference type="SAM" id="Phobius"/>
    </source>
</evidence>
<proteinExistence type="predicted"/>
<evidence type="ECO:0000313" key="4">
    <source>
        <dbReference type="Proteomes" id="UP000002071"/>
    </source>
</evidence>
<dbReference type="Gene3D" id="1.20.1250.20">
    <property type="entry name" value="MFS general substrate transporter like domains"/>
    <property type="match status" value="1"/>
</dbReference>
<keyword evidence="4" id="KW-1185">Reference proteome</keyword>
<feature type="transmembrane region" description="Helical" evidence="1">
    <location>
        <begin position="21"/>
        <end position="42"/>
    </location>
</feature>
<dbReference type="AlphaFoldDB" id="C7NQ79"/>
<dbReference type="SUPFAM" id="SSF103473">
    <property type="entry name" value="MFS general substrate transporter"/>
    <property type="match status" value="1"/>
</dbReference>
<feature type="transmembrane region" description="Helical" evidence="1">
    <location>
        <begin position="119"/>
        <end position="139"/>
    </location>
</feature>
<dbReference type="Proteomes" id="UP000002071">
    <property type="component" value="Chromosome"/>
</dbReference>
<keyword evidence="1" id="KW-0812">Transmembrane</keyword>
<dbReference type="HOGENOM" id="CLU_087503_0_0_2"/>
<dbReference type="STRING" id="519442.Huta_1649"/>
<protein>
    <recommendedName>
        <fullName evidence="2">Cell division protein A N-terminal domain-containing protein</fullName>
    </recommendedName>
</protein>
<feature type="transmembrane region" description="Helical" evidence="1">
    <location>
        <begin position="88"/>
        <end position="107"/>
    </location>
</feature>
<dbReference type="Pfam" id="PF23600">
    <property type="entry name" value="CdpA_N"/>
    <property type="match status" value="1"/>
</dbReference>
<evidence type="ECO:0000259" key="2">
    <source>
        <dbReference type="Pfam" id="PF23600"/>
    </source>
</evidence>
<feature type="domain" description="Cell division protein A N-terminal" evidence="2">
    <location>
        <begin position="3"/>
        <end position="151"/>
    </location>
</feature>
<gene>
    <name evidence="3" type="ordered locus">Huta_1649</name>
</gene>
<name>C7NQ79_HALUD</name>
<dbReference type="InterPro" id="IPR055563">
    <property type="entry name" value="CdpA_N"/>
</dbReference>
<evidence type="ECO:0000313" key="3">
    <source>
        <dbReference type="EMBL" id="ACV11823.1"/>
    </source>
</evidence>
<dbReference type="GeneID" id="8383929"/>
<sequence length="201" mass="21498">MPSLGEAYDDARWGDRRPRQIHAGIAVFLAGALAVVVAITLVTTPLSDALGLDTVATYRVSGVIAGVGVPGTFLGVVAVLPSSRRQRLGVAIGTAVAAGGVALFWYAYPAHWTATQHSLAFHTAAVYFFGGALALWFVFATLANSHVRNDPHGTVRLRLTRQGESRVVEVSRDDYQRYAAAISDGGEDAQVIREIESKYDE</sequence>
<reference evidence="3 4" key="1">
    <citation type="journal article" date="2009" name="Stand. Genomic Sci.">
        <title>Complete genome sequence of Halorhabdus utahensis type strain (AX-2).</title>
        <authorList>
            <person name="Anderson I."/>
            <person name="Tindall B.J."/>
            <person name="Pomrenke H."/>
            <person name="Goker M."/>
            <person name="Lapidus A."/>
            <person name="Nolan M."/>
            <person name="Copeland A."/>
            <person name="Glavina Del Rio T."/>
            <person name="Chen F."/>
            <person name="Tice H."/>
            <person name="Cheng J.F."/>
            <person name="Lucas S."/>
            <person name="Chertkov O."/>
            <person name="Bruce D."/>
            <person name="Brettin T."/>
            <person name="Detter J.C."/>
            <person name="Han C."/>
            <person name="Goodwin L."/>
            <person name="Land M."/>
            <person name="Hauser L."/>
            <person name="Chang Y.J."/>
            <person name="Jeffries C.D."/>
            <person name="Pitluck S."/>
            <person name="Pati A."/>
            <person name="Mavromatis K."/>
            <person name="Ivanova N."/>
            <person name="Ovchinnikova G."/>
            <person name="Chen A."/>
            <person name="Palaniappan K."/>
            <person name="Chain P."/>
            <person name="Rohde M."/>
            <person name="Bristow J."/>
            <person name="Eisen J.A."/>
            <person name="Markowitz V."/>
            <person name="Hugenholtz P."/>
            <person name="Kyrpides N.C."/>
            <person name="Klenk H.P."/>
        </authorList>
    </citation>
    <scope>NUCLEOTIDE SEQUENCE [LARGE SCALE GENOMIC DNA]</scope>
    <source>
        <strain evidence="4">DSM 12940 / JCM 11049 / AX-2</strain>
    </source>
</reference>